<evidence type="ECO:0000313" key="4">
    <source>
        <dbReference type="EMBL" id="CAF4098867.1"/>
    </source>
</evidence>
<organism evidence="2 6">
    <name type="scientific">Didymodactylos carnosus</name>
    <dbReference type="NCBI Taxonomy" id="1234261"/>
    <lineage>
        <taxon>Eukaryota</taxon>
        <taxon>Metazoa</taxon>
        <taxon>Spiralia</taxon>
        <taxon>Gnathifera</taxon>
        <taxon>Rotifera</taxon>
        <taxon>Eurotatoria</taxon>
        <taxon>Bdelloidea</taxon>
        <taxon>Philodinida</taxon>
        <taxon>Philodinidae</taxon>
        <taxon>Didymodactylos</taxon>
    </lineage>
</organism>
<dbReference type="Proteomes" id="UP000677228">
    <property type="component" value="Unassembled WGS sequence"/>
</dbReference>
<dbReference type="SUPFAM" id="SSF52777">
    <property type="entry name" value="CoA-dependent acyltransferases"/>
    <property type="match status" value="1"/>
</dbReference>
<reference evidence="2" key="1">
    <citation type="submission" date="2021-02" db="EMBL/GenBank/DDBJ databases">
        <authorList>
            <person name="Nowell W R."/>
        </authorList>
    </citation>
    <scope>NUCLEOTIDE SEQUENCE</scope>
</reference>
<evidence type="ECO:0000313" key="6">
    <source>
        <dbReference type="Proteomes" id="UP000663829"/>
    </source>
</evidence>
<comment type="caution">
    <text evidence="2">The sequence shown here is derived from an EMBL/GenBank/DDBJ whole genome shotgun (WGS) entry which is preliminary data.</text>
</comment>
<dbReference type="EMBL" id="CAJOBA010055592">
    <property type="protein sequence ID" value="CAF4285101.1"/>
    <property type="molecule type" value="Genomic_DNA"/>
</dbReference>
<evidence type="ECO:0000313" key="5">
    <source>
        <dbReference type="EMBL" id="CAF4285101.1"/>
    </source>
</evidence>
<dbReference type="EMBL" id="CAJNOK010033601">
    <property type="protein sequence ID" value="CAF1496145.1"/>
    <property type="molecule type" value="Genomic_DNA"/>
</dbReference>
<evidence type="ECO:0000259" key="1">
    <source>
        <dbReference type="Pfam" id="PF00668"/>
    </source>
</evidence>
<dbReference type="EMBL" id="CAJNOQ010012095">
    <property type="protein sequence ID" value="CAF1291873.1"/>
    <property type="molecule type" value="Genomic_DNA"/>
</dbReference>
<feature type="domain" description="Condensation" evidence="1">
    <location>
        <begin position="1"/>
        <end position="54"/>
    </location>
</feature>
<dbReference type="Proteomes" id="UP000681722">
    <property type="component" value="Unassembled WGS sequence"/>
</dbReference>
<sequence length="72" mass="8705">MFVNILPYRFKLDPQQTFDDIVEQVKQLCVEIFQYSYLPYQELAQLQCSQWDNETIALLMPYVQVPFNYLSF</sequence>
<accession>A0A815D3S6</accession>
<dbReference type="Proteomes" id="UP000663829">
    <property type="component" value="Unassembled WGS sequence"/>
</dbReference>
<dbReference type="Gene3D" id="3.30.559.30">
    <property type="entry name" value="Nonribosomal peptide synthetase, condensation domain"/>
    <property type="match status" value="1"/>
</dbReference>
<gene>
    <name evidence="2" type="ORF">GPM918_LOCUS28079</name>
    <name evidence="3" type="ORF">OVA965_LOCUS36729</name>
    <name evidence="4" type="ORF">SRO942_LOCUS28531</name>
    <name evidence="5" type="ORF">TMI583_LOCUS37758</name>
</gene>
<dbReference type="AlphaFoldDB" id="A0A815D3S6"/>
<protein>
    <recommendedName>
        <fullName evidence="1">Condensation domain-containing protein</fullName>
    </recommendedName>
</protein>
<evidence type="ECO:0000313" key="3">
    <source>
        <dbReference type="EMBL" id="CAF1496145.1"/>
    </source>
</evidence>
<name>A0A815D3S6_9BILA</name>
<dbReference type="InterPro" id="IPR001242">
    <property type="entry name" value="Condensation_dom"/>
</dbReference>
<dbReference type="EMBL" id="CAJOBC010033166">
    <property type="protein sequence ID" value="CAF4098867.1"/>
    <property type="molecule type" value="Genomic_DNA"/>
</dbReference>
<keyword evidence="6" id="KW-1185">Reference proteome</keyword>
<dbReference type="Proteomes" id="UP000682733">
    <property type="component" value="Unassembled WGS sequence"/>
</dbReference>
<evidence type="ECO:0000313" key="2">
    <source>
        <dbReference type="EMBL" id="CAF1291873.1"/>
    </source>
</evidence>
<dbReference type="GO" id="GO:0003824">
    <property type="term" value="F:catalytic activity"/>
    <property type="evidence" value="ECO:0007669"/>
    <property type="project" value="InterPro"/>
</dbReference>
<dbReference type="OrthoDB" id="416786at2759"/>
<proteinExistence type="predicted"/>
<dbReference type="Pfam" id="PF00668">
    <property type="entry name" value="Condensation"/>
    <property type="match status" value="1"/>
</dbReference>